<comment type="caution">
    <text evidence="1">The sequence shown here is derived from an EMBL/GenBank/DDBJ whole genome shotgun (WGS) entry which is preliminary data.</text>
</comment>
<sequence length="348" mass="39450">MSVLRIPADYDDAFSHMLGFGLASILEDAVEDRICRLWWSGRHTLMVETNDEITEMECAHIVRAHAERWHKSQWLNARGSYAGKGKTVATLSPRIGTVAGREEWVALERDRRDAIDSLRTTLDERYIGALGEPSYWSLNRTKATPEIQQKFGASLWEMTPRNRGNEFVTMRLLKLASIITARTAEKVHSGLFGLTNVDELAGTEDSHTPTGLKVPSRTDNARAWCALFGFSNCPVYRSVHYETSPTAGFIRHDSGGGPSWHVVLPLTEKSWTLAKYRSVIRSYALDYVGENALHLDQDSLSDSTVALYAELCRWLRDQGLRYCMLFQRHGTQAKSPEYWLLRGQLIRL</sequence>
<dbReference type="GeneID" id="31488718"/>
<dbReference type="CDD" id="cd09764">
    <property type="entry name" value="Csb3_I-U"/>
    <property type="match status" value="1"/>
</dbReference>
<dbReference type="Proteomes" id="UP000294221">
    <property type="component" value="Unassembled WGS sequence"/>
</dbReference>
<dbReference type="EMBL" id="RYUN01000009">
    <property type="protein sequence ID" value="RYQ19558.1"/>
    <property type="molecule type" value="Genomic_DNA"/>
</dbReference>
<dbReference type="RefSeq" id="WP_004269218.1">
    <property type="nucleotide sequence ID" value="NZ_RYUN01000009.1"/>
</dbReference>
<evidence type="ECO:0000313" key="1">
    <source>
        <dbReference type="EMBL" id="RYQ19558.1"/>
    </source>
</evidence>
<proteinExistence type="predicted"/>
<accession>A0A4Q5A7X1</accession>
<dbReference type="AlphaFoldDB" id="A0A4Q5A7X1"/>
<organism evidence="1 2">
    <name type="scientific">Bifidobacterium pseudolongum subsp. pseudolongum</name>
    <dbReference type="NCBI Taxonomy" id="31954"/>
    <lineage>
        <taxon>Bacteria</taxon>
        <taxon>Bacillati</taxon>
        <taxon>Actinomycetota</taxon>
        <taxon>Actinomycetes</taxon>
        <taxon>Bifidobacteriales</taxon>
        <taxon>Bifidobacteriaceae</taxon>
        <taxon>Bifidobacterium</taxon>
    </lineage>
</organism>
<reference evidence="1 2" key="1">
    <citation type="submission" date="2018-12" db="EMBL/GenBank/DDBJ databases">
        <title>Unveiling genomic diversity among members of the Bifidobacterium pseudolongum species, a widely distributed gut commensal of the animal kingdom.</title>
        <authorList>
            <person name="Lugli G.A."/>
            <person name="Duranti S."/>
            <person name="Albert K."/>
            <person name="Mancabelli L."/>
            <person name="Napoli S."/>
            <person name="Viappiani A."/>
            <person name="Anzalone R."/>
            <person name="Longhi G."/>
            <person name="Milani C."/>
            <person name="Turroni F."/>
            <person name="Alessandri G."/>
            <person name="Sela D.A."/>
            <person name="Van Sinderen D."/>
            <person name="Ventura M."/>
        </authorList>
    </citation>
    <scope>NUCLEOTIDE SEQUENCE [LARGE SCALE GENOMIC DNA]</scope>
    <source>
        <strain evidence="1 2">2054B</strain>
    </source>
</reference>
<evidence type="ECO:0000313" key="2">
    <source>
        <dbReference type="Proteomes" id="UP000294221"/>
    </source>
</evidence>
<gene>
    <name evidence="1" type="ORF">PG2054B_1315</name>
</gene>
<protein>
    <recommendedName>
        <fullName evidence="3">CRISPR-associated protein Csb3</fullName>
    </recommendedName>
</protein>
<name>A0A4Q5A7X1_9BIFI</name>
<evidence type="ECO:0008006" key="3">
    <source>
        <dbReference type="Google" id="ProtNLM"/>
    </source>
</evidence>